<dbReference type="Proteomes" id="UP001153678">
    <property type="component" value="Unassembled WGS sequence"/>
</dbReference>
<name>A0A9W4SMT8_9GLOM</name>
<comment type="caution">
    <text evidence="1">The sequence shown here is derived from an EMBL/GenBank/DDBJ whole genome shotgun (WGS) entry which is preliminary data.</text>
</comment>
<reference evidence="1" key="1">
    <citation type="submission" date="2022-08" db="EMBL/GenBank/DDBJ databases">
        <authorList>
            <person name="Kallberg Y."/>
            <person name="Tangrot J."/>
            <person name="Rosling A."/>
        </authorList>
    </citation>
    <scope>NUCLEOTIDE SEQUENCE</scope>
    <source>
        <strain evidence="1">Wild A</strain>
    </source>
</reference>
<accession>A0A9W4SMT8</accession>
<proteinExistence type="predicted"/>
<evidence type="ECO:0000313" key="1">
    <source>
        <dbReference type="EMBL" id="CAI2175169.1"/>
    </source>
</evidence>
<dbReference type="EMBL" id="CAMKVN010001319">
    <property type="protein sequence ID" value="CAI2175169.1"/>
    <property type="molecule type" value="Genomic_DNA"/>
</dbReference>
<dbReference type="AlphaFoldDB" id="A0A9W4SMT8"/>
<keyword evidence="2" id="KW-1185">Reference proteome</keyword>
<sequence>MVVIWKIDMKGFLIKTPNKLKVIYGEVSGGLGQFGPSANHKRRFLNKDKQRMNIVVYGWLQVGLELSFYAIDWSLQIRVSRSVLIARL</sequence>
<organism evidence="1 2">
    <name type="scientific">Funneliformis geosporum</name>
    <dbReference type="NCBI Taxonomy" id="1117311"/>
    <lineage>
        <taxon>Eukaryota</taxon>
        <taxon>Fungi</taxon>
        <taxon>Fungi incertae sedis</taxon>
        <taxon>Mucoromycota</taxon>
        <taxon>Glomeromycotina</taxon>
        <taxon>Glomeromycetes</taxon>
        <taxon>Glomerales</taxon>
        <taxon>Glomeraceae</taxon>
        <taxon>Funneliformis</taxon>
    </lineage>
</organism>
<gene>
    <name evidence="1" type="ORF">FWILDA_LOCUS6959</name>
</gene>
<dbReference type="OrthoDB" id="2303332at2759"/>
<protein>
    <submittedName>
        <fullName evidence="1">17043_t:CDS:1</fullName>
    </submittedName>
</protein>
<evidence type="ECO:0000313" key="2">
    <source>
        <dbReference type="Proteomes" id="UP001153678"/>
    </source>
</evidence>